<comment type="caution">
    <text evidence="1">The sequence shown here is derived from an EMBL/GenBank/DDBJ whole genome shotgun (WGS) entry which is preliminary data.</text>
</comment>
<protein>
    <submittedName>
        <fullName evidence="1">Uncharacterized protein</fullName>
    </submittedName>
</protein>
<reference evidence="1 2" key="1">
    <citation type="submission" date="2016-08" db="EMBL/GenBank/DDBJ databases">
        <title>A Parts List for Fungal Cellulosomes Revealed by Comparative Genomics.</title>
        <authorList>
            <consortium name="DOE Joint Genome Institute"/>
            <person name="Haitjema C.H."/>
            <person name="Gilmore S.P."/>
            <person name="Henske J.K."/>
            <person name="Solomon K.V."/>
            <person name="De Groot R."/>
            <person name="Kuo A."/>
            <person name="Mondo S.J."/>
            <person name="Salamov A.A."/>
            <person name="Labutti K."/>
            <person name="Zhao Z."/>
            <person name="Chiniquy J."/>
            <person name="Barry K."/>
            <person name="Brewer H.M."/>
            <person name="Purvine S.O."/>
            <person name="Wright A.T."/>
            <person name="Boxma B."/>
            <person name="Van Alen T."/>
            <person name="Hackstein J.H."/>
            <person name="Baker S.E."/>
            <person name="Grigoriev I.V."/>
            <person name="O'Malley M.A."/>
        </authorList>
    </citation>
    <scope>NUCLEOTIDE SEQUENCE [LARGE SCALE GENOMIC DNA]</scope>
    <source>
        <strain evidence="1 2">G1</strain>
    </source>
</reference>
<name>A0A1Y2F5J4_9FUNG</name>
<keyword evidence="2" id="KW-1185">Reference proteome</keyword>
<gene>
    <name evidence="1" type="ORF">LY90DRAFT_625408</name>
</gene>
<accession>A0A1Y2F5J4</accession>
<dbReference type="Proteomes" id="UP000193920">
    <property type="component" value="Unassembled WGS sequence"/>
</dbReference>
<dbReference type="AlphaFoldDB" id="A0A1Y2F5J4"/>
<organism evidence="1 2">
    <name type="scientific">Neocallimastix californiae</name>
    <dbReference type="NCBI Taxonomy" id="1754190"/>
    <lineage>
        <taxon>Eukaryota</taxon>
        <taxon>Fungi</taxon>
        <taxon>Fungi incertae sedis</taxon>
        <taxon>Chytridiomycota</taxon>
        <taxon>Chytridiomycota incertae sedis</taxon>
        <taxon>Neocallimastigomycetes</taxon>
        <taxon>Neocallimastigales</taxon>
        <taxon>Neocallimastigaceae</taxon>
        <taxon>Neocallimastix</taxon>
    </lineage>
</organism>
<sequence length="126" mass="14835">MINDLKERFLETGPSRLFKIEIKIKKLEIENDDFKLYLDNLNSLLTEYSNRAKLQNKPELSEESKVLYSLEELNKVGIAYSFTFPYDEKTFKDLKEVIIKLSTIIKKSKTIKRVKIKKGISTRRSN</sequence>
<proteinExistence type="predicted"/>
<evidence type="ECO:0000313" key="1">
    <source>
        <dbReference type="EMBL" id="ORY79129.1"/>
    </source>
</evidence>
<evidence type="ECO:0000313" key="2">
    <source>
        <dbReference type="Proteomes" id="UP000193920"/>
    </source>
</evidence>
<dbReference type="EMBL" id="MCOG01000015">
    <property type="protein sequence ID" value="ORY79129.1"/>
    <property type="molecule type" value="Genomic_DNA"/>
</dbReference>